<reference evidence="8 9" key="1">
    <citation type="submission" date="2024-10" db="EMBL/GenBank/DDBJ databases">
        <authorList>
            <person name="Kim D."/>
        </authorList>
    </citation>
    <scope>NUCLEOTIDE SEQUENCE [LARGE SCALE GENOMIC DNA]</scope>
    <source>
        <strain evidence="8">BH-2024</strain>
    </source>
</reference>
<feature type="domain" description="Receptor ligand binding region" evidence="7">
    <location>
        <begin position="251"/>
        <end position="404"/>
    </location>
</feature>
<evidence type="ECO:0000313" key="8">
    <source>
        <dbReference type="EMBL" id="KAL3120640.1"/>
    </source>
</evidence>
<dbReference type="Proteomes" id="UP001620626">
    <property type="component" value="Unassembled WGS sequence"/>
</dbReference>
<dbReference type="InterPro" id="IPR052612">
    <property type="entry name" value="ANP_Clearance_Receptor"/>
</dbReference>
<evidence type="ECO:0000256" key="3">
    <source>
        <dbReference type="ARBA" id="ARBA00022989"/>
    </source>
</evidence>
<keyword evidence="4 6" id="KW-0472">Membrane</keyword>
<dbReference type="Pfam" id="PF01094">
    <property type="entry name" value="ANF_receptor"/>
    <property type="match status" value="1"/>
</dbReference>
<evidence type="ECO:0000256" key="6">
    <source>
        <dbReference type="SAM" id="Phobius"/>
    </source>
</evidence>
<evidence type="ECO:0000313" key="9">
    <source>
        <dbReference type="Proteomes" id="UP001620626"/>
    </source>
</evidence>
<comment type="subcellular location">
    <subcellularLocation>
        <location evidence="1">Membrane</location>
    </subcellularLocation>
</comment>
<dbReference type="InterPro" id="IPR028082">
    <property type="entry name" value="Peripla_BP_I"/>
</dbReference>
<dbReference type="GO" id="GO:0016020">
    <property type="term" value="C:membrane"/>
    <property type="evidence" value="ECO:0007669"/>
    <property type="project" value="UniProtKB-SubCell"/>
</dbReference>
<feature type="transmembrane region" description="Helical" evidence="6">
    <location>
        <begin position="91"/>
        <end position="115"/>
    </location>
</feature>
<accession>A0ABD2M1I4</accession>
<evidence type="ECO:0000256" key="5">
    <source>
        <dbReference type="SAM" id="MobiDB-lite"/>
    </source>
</evidence>
<dbReference type="Gene3D" id="3.40.50.2300">
    <property type="match status" value="1"/>
</dbReference>
<evidence type="ECO:0000259" key="7">
    <source>
        <dbReference type="Pfam" id="PF01094"/>
    </source>
</evidence>
<evidence type="ECO:0000256" key="2">
    <source>
        <dbReference type="ARBA" id="ARBA00022692"/>
    </source>
</evidence>
<proteinExistence type="predicted"/>
<keyword evidence="3 6" id="KW-1133">Transmembrane helix</keyword>
<dbReference type="SUPFAM" id="SSF53822">
    <property type="entry name" value="Periplasmic binding protein-like I"/>
    <property type="match status" value="1"/>
</dbReference>
<protein>
    <recommendedName>
        <fullName evidence="7">Receptor ligand binding region domain-containing protein</fullName>
    </recommendedName>
</protein>
<keyword evidence="9" id="KW-1185">Reference proteome</keyword>
<evidence type="ECO:0000256" key="4">
    <source>
        <dbReference type="ARBA" id="ARBA00023136"/>
    </source>
</evidence>
<dbReference type="PANTHER" id="PTHR44755">
    <property type="entry name" value="NATRIURETIC PEPTIDE RECEPTOR 3-RELATED"/>
    <property type="match status" value="1"/>
</dbReference>
<dbReference type="InterPro" id="IPR001828">
    <property type="entry name" value="ANF_lig-bd_rcpt"/>
</dbReference>
<dbReference type="AlphaFoldDB" id="A0ABD2M1I4"/>
<evidence type="ECO:0000256" key="1">
    <source>
        <dbReference type="ARBA" id="ARBA00004370"/>
    </source>
</evidence>
<comment type="caution">
    <text evidence="8">The sequence shown here is derived from an EMBL/GenBank/DDBJ whole genome shotgun (WGS) entry which is preliminary data.</text>
</comment>
<dbReference type="EMBL" id="JBICBT010000207">
    <property type="protein sequence ID" value="KAL3120640.1"/>
    <property type="molecule type" value="Genomic_DNA"/>
</dbReference>
<name>A0ABD2M1I4_9BILA</name>
<keyword evidence="2 6" id="KW-0812">Transmembrane</keyword>
<feature type="region of interest" description="Disordered" evidence="5">
    <location>
        <begin position="176"/>
        <end position="206"/>
    </location>
</feature>
<dbReference type="PANTHER" id="PTHR44755:SF8">
    <property type="entry name" value="RECEPTOR LIGAND BINDING REGION DOMAIN-CONTAINING PROTEIN"/>
    <property type="match status" value="1"/>
</dbReference>
<sequence length="463" mass="51873">MAAADQSEKDTKQRKSVLIHHELATTEREKAKLKGFADGFGDVRANSFGKDEKDTFVMRFHGDKMPTIRPKLFHHSKCHSLIRRFDRSNRFFFSQSLDMGPQALLLLIFFGFLLLPVKSTNAVEYLPPNSNDFHLDDNTFGESEKREIQLVEALFFGQPMPLHFDGHSHRSINNRTRRQTAAETGSNASTIGATTSPSANAVTTKAPSTDFKKELKGKVVIRIGHIGAQGAMPNGDRVLEISRMALLEEGILGDELDFDIQSVAACGDSYEGVAVAAAMYHKEKVRAFLGPYCASEFEAVAKMCSFWNIPAISYMPTTTAVSDRNIYKTLARTSSKNSNSIARALIRLAEHYNWKKLAIVTSTGPIAYERVSAFEDEFRRTNTVTVVKKVVLDENWDANEMIRSGLLAELATNARGKSRGKLGHWTIRKLMRSERGKAGDWTIRKFDRWGGEGEKERGNLEQR</sequence>
<organism evidence="8 9">
    <name type="scientific">Heterodera trifolii</name>
    <dbReference type="NCBI Taxonomy" id="157864"/>
    <lineage>
        <taxon>Eukaryota</taxon>
        <taxon>Metazoa</taxon>
        <taxon>Ecdysozoa</taxon>
        <taxon>Nematoda</taxon>
        <taxon>Chromadorea</taxon>
        <taxon>Rhabditida</taxon>
        <taxon>Tylenchina</taxon>
        <taxon>Tylenchomorpha</taxon>
        <taxon>Tylenchoidea</taxon>
        <taxon>Heteroderidae</taxon>
        <taxon>Heteroderinae</taxon>
        <taxon>Heterodera</taxon>
    </lineage>
</organism>
<gene>
    <name evidence="8" type="ORF">niasHT_007932</name>
</gene>
<feature type="compositionally biased region" description="Polar residues" evidence="5">
    <location>
        <begin position="179"/>
        <end position="206"/>
    </location>
</feature>